<sequence length="137" mass="14776">MEPRALWSVSVTLGSTLPTLDGLPCWPLHPCLGQLMKVPASQESLRSRDLTALKVQQRSRHVEIARLVLAPWASILGLGSLAELWGPFVCPSPDRQIRDPHPMCHPWLWGQDAAVGPAVDWGGLCSHRAGGGGCADT</sequence>
<proteinExistence type="predicted"/>
<reference evidence="1" key="1">
    <citation type="submission" date="2023-05" db="EMBL/GenBank/DDBJ databases">
        <authorList>
            <consortium name="ELIXIR-Norway"/>
        </authorList>
    </citation>
    <scope>NUCLEOTIDE SEQUENCE</scope>
</reference>
<name>A0AC59ZQ35_RANTA</name>
<accession>A0AC59ZQ35</accession>
<dbReference type="Proteomes" id="UP001162501">
    <property type="component" value="Chromosome 31"/>
</dbReference>
<gene>
    <name evidence="1" type="ORF">MRATA1EN22A_LOCUS20358</name>
</gene>
<evidence type="ECO:0000313" key="2">
    <source>
        <dbReference type="Proteomes" id="UP001162501"/>
    </source>
</evidence>
<evidence type="ECO:0000313" key="1">
    <source>
        <dbReference type="EMBL" id="CAN0468684.1"/>
    </source>
</evidence>
<reference evidence="1" key="2">
    <citation type="submission" date="2025-03" db="EMBL/GenBank/DDBJ databases">
        <authorList>
            <consortium name="ELIXIR-Norway"/>
            <consortium name="Elixir Norway"/>
        </authorList>
    </citation>
    <scope>NUCLEOTIDE SEQUENCE</scope>
</reference>
<organism evidence="1 2">
    <name type="scientific">Rangifer tarandus platyrhynchus</name>
    <name type="common">Svalbard reindeer</name>
    <dbReference type="NCBI Taxonomy" id="3082113"/>
    <lineage>
        <taxon>Eukaryota</taxon>
        <taxon>Metazoa</taxon>
        <taxon>Chordata</taxon>
        <taxon>Craniata</taxon>
        <taxon>Vertebrata</taxon>
        <taxon>Euteleostomi</taxon>
        <taxon>Mammalia</taxon>
        <taxon>Eutheria</taxon>
        <taxon>Laurasiatheria</taxon>
        <taxon>Artiodactyla</taxon>
        <taxon>Ruminantia</taxon>
        <taxon>Pecora</taxon>
        <taxon>Cervidae</taxon>
        <taxon>Odocoileinae</taxon>
        <taxon>Rangifer</taxon>
    </lineage>
</organism>
<dbReference type="EMBL" id="OX596115">
    <property type="protein sequence ID" value="CAN0468684.1"/>
    <property type="molecule type" value="Genomic_DNA"/>
</dbReference>
<protein>
    <submittedName>
        <fullName evidence="1">Uncharacterized protein</fullName>
    </submittedName>
</protein>